<dbReference type="EMBL" id="CM008968">
    <property type="protein sequence ID" value="PNW81340.1"/>
    <property type="molecule type" value="Genomic_DNA"/>
</dbReference>
<dbReference type="PANTHER" id="PTHR42791">
    <property type="entry name" value="GNAT FAMILY ACETYLTRANSFERASE"/>
    <property type="match status" value="1"/>
</dbReference>
<dbReference type="CDD" id="cd04301">
    <property type="entry name" value="NAT_SF"/>
    <property type="match status" value="1"/>
</dbReference>
<evidence type="ECO:0000313" key="2">
    <source>
        <dbReference type="EMBL" id="PNW81340.1"/>
    </source>
</evidence>
<dbReference type="PANTHER" id="PTHR42791:SF1">
    <property type="entry name" value="N-ACETYLTRANSFERASE DOMAIN-CONTAINING PROTEIN"/>
    <property type="match status" value="1"/>
</dbReference>
<dbReference type="PaxDb" id="3055-EDP04085"/>
<reference evidence="2 3" key="1">
    <citation type="journal article" date="2007" name="Science">
        <title>The Chlamydomonas genome reveals the evolution of key animal and plant functions.</title>
        <authorList>
            <person name="Merchant S.S."/>
            <person name="Prochnik S.E."/>
            <person name="Vallon O."/>
            <person name="Harris E.H."/>
            <person name="Karpowicz S.J."/>
            <person name="Witman G.B."/>
            <person name="Terry A."/>
            <person name="Salamov A."/>
            <person name="Fritz-Laylin L.K."/>
            <person name="Marechal-Drouard L."/>
            <person name="Marshall W.F."/>
            <person name="Qu L.H."/>
            <person name="Nelson D.R."/>
            <person name="Sanderfoot A.A."/>
            <person name="Spalding M.H."/>
            <person name="Kapitonov V.V."/>
            <person name="Ren Q."/>
            <person name="Ferris P."/>
            <person name="Lindquist E."/>
            <person name="Shapiro H."/>
            <person name="Lucas S.M."/>
            <person name="Grimwood J."/>
            <person name="Schmutz J."/>
            <person name="Cardol P."/>
            <person name="Cerutti H."/>
            <person name="Chanfreau G."/>
            <person name="Chen C.L."/>
            <person name="Cognat V."/>
            <person name="Croft M.T."/>
            <person name="Dent R."/>
            <person name="Dutcher S."/>
            <person name="Fernandez E."/>
            <person name="Fukuzawa H."/>
            <person name="Gonzalez-Ballester D."/>
            <person name="Gonzalez-Halphen D."/>
            <person name="Hallmann A."/>
            <person name="Hanikenne M."/>
            <person name="Hippler M."/>
            <person name="Inwood W."/>
            <person name="Jabbari K."/>
            <person name="Kalanon M."/>
            <person name="Kuras R."/>
            <person name="Lefebvre P.A."/>
            <person name="Lemaire S.D."/>
            <person name="Lobanov A.V."/>
            <person name="Lohr M."/>
            <person name="Manuell A."/>
            <person name="Meier I."/>
            <person name="Mets L."/>
            <person name="Mittag M."/>
            <person name="Mittelmeier T."/>
            <person name="Moroney J.V."/>
            <person name="Moseley J."/>
            <person name="Napoli C."/>
            <person name="Nedelcu A.M."/>
            <person name="Niyogi K."/>
            <person name="Novoselov S.V."/>
            <person name="Paulsen I.T."/>
            <person name="Pazour G."/>
            <person name="Purton S."/>
            <person name="Ral J.P."/>
            <person name="Riano-Pachon D.M."/>
            <person name="Riekhof W."/>
            <person name="Rymarquis L."/>
            <person name="Schroda M."/>
            <person name="Stern D."/>
            <person name="Umen J."/>
            <person name="Willows R."/>
            <person name="Wilson N."/>
            <person name="Zimmer S.L."/>
            <person name="Allmer J."/>
            <person name="Balk J."/>
            <person name="Bisova K."/>
            <person name="Chen C.J."/>
            <person name="Elias M."/>
            <person name="Gendler K."/>
            <person name="Hauser C."/>
            <person name="Lamb M.R."/>
            <person name="Ledford H."/>
            <person name="Long J.C."/>
            <person name="Minagawa J."/>
            <person name="Page M.D."/>
            <person name="Pan J."/>
            <person name="Pootakham W."/>
            <person name="Roje S."/>
            <person name="Rose A."/>
            <person name="Stahlberg E."/>
            <person name="Terauchi A.M."/>
            <person name="Yang P."/>
            <person name="Ball S."/>
            <person name="Bowler C."/>
            <person name="Dieckmann C.L."/>
            <person name="Gladyshev V.N."/>
            <person name="Green P."/>
            <person name="Jorgensen R."/>
            <person name="Mayfield S."/>
            <person name="Mueller-Roeber B."/>
            <person name="Rajamani S."/>
            <person name="Sayre R.T."/>
            <person name="Brokstein P."/>
            <person name="Dubchak I."/>
            <person name="Goodstein D."/>
            <person name="Hornick L."/>
            <person name="Huang Y.W."/>
            <person name="Jhaveri J."/>
            <person name="Luo Y."/>
            <person name="Martinez D."/>
            <person name="Ngau W.C."/>
            <person name="Otillar B."/>
            <person name="Poliakov A."/>
            <person name="Porter A."/>
            <person name="Szajkowski L."/>
            <person name="Werner G."/>
            <person name="Zhou K."/>
            <person name="Grigoriev I.V."/>
            <person name="Rokhsar D.S."/>
            <person name="Grossman A.R."/>
        </authorList>
    </citation>
    <scope>NUCLEOTIDE SEQUENCE [LARGE SCALE GENOMIC DNA]</scope>
    <source>
        <strain evidence="3">CC-503</strain>
    </source>
</reference>
<evidence type="ECO:0000313" key="3">
    <source>
        <dbReference type="Proteomes" id="UP000006906"/>
    </source>
</evidence>
<dbReference type="InterPro" id="IPR016181">
    <property type="entry name" value="Acyl_CoA_acyltransferase"/>
</dbReference>
<dbReference type="RefSeq" id="XP_042923142.1">
    <property type="nucleotide sequence ID" value="XM_043064574.1"/>
</dbReference>
<dbReference type="Gramene" id="PNW81340">
    <property type="protein sequence ID" value="PNW81340"/>
    <property type="gene ID" value="CHLRE_07g351850v5"/>
</dbReference>
<dbReference type="GeneID" id="5718078"/>
<dbReference type="InterPro" id="IPR052523">
    <property type="entry name" value="Trichothecene_AcTrans"/>
</dbReference>
<dbReference type="Gene3D" id="3.40.630.30">
    <property type="match status" value="1"/>
</dbReference>
<keyword evidence="3" id="KW-1185">Reference proteome</keyword>
<sequence length="223" mass="24824">MGSTSGVRTFSKSDDPVAAEECCNTVGKGFASEPNNVFFCADPALFEGRWRAIAHNSLLRSPETPLLHSVASGDTQHAAVAFAYSYPEQKTPDDAPEPPGVIDLSGSGRPEAVPTRDEMLKYLGDKKTEFYQRRGPFEYVAFLATRPEHWGRGLGSRLLKHLTDRADAGGRWAYLEATNADNARLYARHGFREIETKVWTLECLPGQRMMLIYMERPPSAQQQ</sequence>
<dbReference type="OMA" id="CCETIAQ"/>
<dbReference type="Proteomes" id="UP000006906">
    <property type="component" value="Chromosome 7"/>
</dbReference>
<evidence type="ECO:0000259" key="1">
    <source>
        <dbReference type="PROSITE" id="PS51186"/>
    </source>
</evidence>
<dbReference type="KEGG" id="cre:CHLRE_07g351850v5"/>
<organism evidence="2 3">
    <name type="scientific">Chlamydomonas reinhardtii</name>
    <name type="common">Chlamydomonas smithii</name>
    <dbReference type="NCBI Taxonomy" id="3055"/>
    <lineage>
        <taxon>Eukaryota</taxon>
        <taxon>Viridiplantae</taxon>
        <taxon>Chlorophyta</taxon>
        <taxon>core chlorophytes</taxon>
        <taxon>Chlorophyceae</taxon>
        <taxon>CS clade</taxon>
        <taxon>Chlamydomonadales</taxon>
        <taxon>Chlamydomonadaceae</taxon>
        <taxon>Chlamydomonas</taxon>
    </lineage>
</organism>
<dbReference type="PROSITE" id="PS51186">
    <property type="entry name" value="GNAT"/>
    <property type="match status" value="1"/>
</dbReference>
<proteinExistence type="predicted"/>
<dbReference type="OrthoDB" id="524494at2759"/>
<accession>A0A2K3DLE4</accession>
<dbReference type="InParanoid" id="A0A2K3DLE4"/>
<gene>
    <name evidence="2" type="ORF">CHLRE_07g351850v5</name>
</gene>
<protein>
    <recommendedName>
        <fullName evidence="1">N-acetyltransferase domain-containing protein</fullName>
    </recommendedName>
</protein>
<dbReference type="ExpressionAtlas" id="A0A2K3DLE4">
    <property type="expression patterns" value="baseline"/>
</dbReference>
<dbReference type="SUPFAM" id="SSF55729">
    <property type="entry name" value="Acyl-CoA N-acyltransferases (Nat)"/>
    <property type="match status" value="1"/>
</dbReference>
<dbReference type="InterPro" id="IPR000182">
    <property type="entry name" value="GNAT_dom"/>
</dbReference>
<dbReference type="AlphaFoldDB" id="A0A2K3DLE4"/>
<name>A0A2K3DLE4_CHLRE</name>
<dbReference type="Pfam" id="PF13508">
    <property type="entry name" value="Acetyltransf_7"/>
    <property type="match status" value="1"/>
</dbReference>
<feature type="domain" description="N-acetyltransferase" evidence="1">
    <location>
        <begin position="69"/>
        <end position="219"/>
    </location>
</feature>
<dbReference type="GO" id="GO:0016747">
    <property type="term" value="F:acyltransferase activity, transferring groups other than amino-acyl groups"/>
    <property type="evidence" value="ECO:0007669"/>
    <property type="project" value="InterPro"/>
</dbReference>